<name>A0ABW3HBH6_9SPHN</name>
<protein>
    <submittedName>
        <fullName evidence="2">Uncharacterized protein</fullName>
    </submittedName>
</protein>
<organism evidence="2 3">
    <name type="scientific">Sphingomonas canadensis</name>
    <dbReference type="NCBI Taxonomy" id="1219257"/>
    <lineage>
        <taxon>Bacteria</taxon>
        <taxon>Pseudomonadati</taxon>
        <taxon>Pseudomonadota</taxon>
        <taxon>Alphaproteobacteria</taxon>
        <taxon>Sphingomonadales</taxon>
        <taxon>Sphingomonadaceae</taxon>
        <taxon>Sphingomonas</taxon>
    </lineage>
</organism>
<keyword evidence="1" id="KW-0812">Transmembrane</keyword>
<feature type="transmembrane region" description="Helical" evidence="1">
    <location>
        <begin position="37"/>
        <end position="56"/>
    </location>
</feature>
<proteinExistence type="predicted"/>
<evidence type="ECO:0000313" key="2">
    <source>
        <dbReference type="EMBL" id="MFD0948040.1"/>
    </source>
</evidence>
<sequence>MAHPATMVFYIAFIALIFGACLYAWRRGGGPERAVAGLFAAAWLLSTVSARIVVYMSQGTGAGRFRTVGYHTLAIDVLLLIGLLAVSRRANRAWPVVVAGLQTLIVLAHVARMASPHQFGLVYMIMTQAWPYLQVLILIAGIALHWRRTVTQGAEPSWKN</sequence>
<feature type="transmembrane region" description="Helical" evidence="1">
    <location>
        <begin position="93"/>
        <end position="114"/>
    </location>
</feature>
<feature type="transmembrane region" description="Helical" evidence="1">
    <location>
        <begin position="68"/>
        <end position="86"/>
    </location>
</feature>
<comment type="caution">
    <text evidence="2">The sequence shown here is derived from an EMBL/GenBank/DDBJ whole genome shotgun (WGS) entry which is preliminary data.</text>
</comment>
<dbReference type="RefSeq" id="WP_264945855.1">
    <property type="nucleotide sequence ID" value="NZ_JAPDRA010000010.1"/>
</dbReference>
<keyword evidence="1" id="KW-1133">Transmembrane helix</keyword>
<dbReference type="Proteomes" id="UP001596977">
    <property type="component" value="Unassembled WGS sequence"/>
</dbReference>
<keyword evidence="1" id="KW-0472">Membrane</keyword>
<feature type="transmembrane region" description="Helical" evidence="1">
    <location>
        <begin position="6"/>
        <end position="25"/>
    </location>
</feature>
<evidence type="ECO:0000313" key="3">
    <source>
        <dbReference type="Proteomes" id="UP001596977"/>
    </source>
</evidence>
<reference evidence="3" key="1">
    <citation type="journal article" date="2019" name="Int. J. Syst. Evol. Microbiol.">
        <title>The Global Catalogue of Microorganisms (GCM) 10K type strain sequencing project: providing services to taxonomists for standard genome sequencing and annotation.</title>
        <authorList>
            <consortium name="The Broad Institute Genomics Platform"/>
            <consortium name="The Broad Institute Genome Sequencing Center for Infectious Disease"/>
            <person name="Wu L."/>
            <person name="Ma J."/>
        </authorList>
    </citation>
    <scope>NUCLEOTIDE SEQUENCE [LARGE SCALE GENOMIC DNA]</scope>
    <source>
        <strain evidence="3">CCUG 62982</strain>
    </source>
</reference>
<dbReference type="EMBL" id="JBHTJG010000010">
    <property type="protein sequence ID" value="MFD0948040.1"/>
    <property type="molecule type" value="Genomic_DNA"/>
</dbReference>
<keyword evidence="3" id="KW-1185">Reference proteome</keyword>
<feature type="transmembrane region" description="Helical" evidence="1">
    <location>
        <begin position="120"/>
        <end position="144"/>
    </location>
</feature>
<evidence type="ECO:0000256" key="1">
    <source>
        <dbReference type="SAM" id="Phobius"/>
    </source>
</evidence>
<gene>
    <name evidence="2" type="ORF">ACFQ1E_16980</name>
</gene>
<accession>A0ABW3HBH6</accession>